<evidence type="ECO:0000313" key="3">
    <source>
        <dbReference type="EMBL" id="TKA21690.1"/>
    </source>
</evidence>
<evidence type="ECO:0000256" key="1">
    <source>
        <dbReference type="ARBA" id="ARBA00022603"/>
    </source>
</evidence>
<evidence type="ECO:0000313" key="4">
    <source>
        <dbReference type="Proteomes" id="UP000308549"/>
    </source>
</evidence>
<dbReference type="Pfam" id="PF05971">
    <property type="entry name" value="Methyltransf_10"/>
    <property type="match status" value="1"/>
</dbReference>
<dbReference type="Gene3D" id="3.40.50.150">
    <property type="entry name" value="Vaccinia Virus protein VP39"/>
    <property type="match status" value="1"/>
</dbReference>
<dbReference type="OrthoDB" id="514248at2759"/>
<evidence type="ECO:0008006" key="5">
    <source>
        <dbReference type="Google" id="ProtNLM"/>
    </source>
</evidence>
<sequence>MASPTPSKPDADGRAFYENDVDFDVLAAHDSDFAAICKVSKHKRWIDFQDPKVVKQLTKSLLKCDFNLTLDLPDDRLCPPVPVRWNYIRWIQELLDTTSATYNDQYDSNREVHGLDIGVGASCIYGLLACKTRPNWHMAGTDIDAHSLTHARQNITANDLDPRIKLVQTTTEDPLIPLAAINRSKLDFVMTNPPFYASDQDMQSSYINKVAPPSAVCTGSANEMICPGGDIGFVSRLLAESLELKHSVQWYTAMLGKMTSLQQIVSELKKHEITNFAVTGLQAGARTKRWAVAWSFGDRRPRNEVARHGDLVHAVLPAPTAQTLAVPMMDARWAGERVDECLRTLDVTWQWEAAVSIGVLEAGGNVWSRAARRKRKFASEAVEGEGLRDVKMAGAAEDGGRGEKEGVALAVKITCKKEEVELRWLRGKDHVVFTSFCGMLKRTLTGRA</sequence>
<dbReference type="Proteomes" id="UP000308549">
    <property type="component" value="Unassembled WGS sequence"/>
</dbReference>
<dbReference type="GO" id="GO:0070475">
    <property type="term" value="P:rRNA base methylation"/>
    <property type="evidence" value="ECO:0007669"/>
    <property type="project" value="TreeGrafter"/>
</dbReference>
<dbReference type="AlphaFoldDB" id="A0A4U0TIS1"/>
<proteinExistence type="predicted"/>
<dbReference type="InterPro" id="IPR029063">
    <property type="entry name" value="SAM-dependent_MTases_sf"/>
</dbReference>
<dbReference type="PANTHER" id="PTHR13393">
    <property type="entry name" value="SAM-DEPENDENT METHYLTRANSFERASE"/>
    <property type="match status" value="1"/>
</dbReference>
<dbReference type="SUPFAM" id="SSF53335">
    <property type="entry name" value="S-adenosyl-L-methionine-dependent methyltransferases"/>
    <property type="match status" value="1"/>
</dbReference>
<organism evidence="3 4">
    <name type="scientific">Salinomyces thailandicus</name>
    <dbReference type="NCBI Taxonomy" id="706561"/>
    <lineage>
        <taxon>Eukaryota</taxon>
        <taxon>Fungi</taxon>
        <taxon>Dikarya</taxon>
        <taxon>Ascomycota</taxon>
        <taxon>Pezizomycotina</taxon>
        <taxon>Dothideomycetes</taxon>
        <taxon>Dothideomycetidae</taxon>
        <taxon>Mycosphaerellales</taxon>
        <taxon>Teratosphaeriaceae</taxon>
        <taxon>Salinomyces</taxon>
    </lineage>
</organism>
<protein>
    <recommendedName>
        <fullName evidence="5">U6 small nuclear RNA (adenine-(43)-N(6))-methyltransferase</fullName>
    </recommendedName>
</protein>
<accession>A0A4U0TIS1</accession>
<evidence type="ECO:0000256" key="2">
    <source>
        <dbReference type="ARBA" id="ARBA00022679"/>
    </source>
</evidence>
<dbReference type="PANTHER" id="PTHR13393:SF0">
    <property type="entry name" value="RNA N6-ADENOSINE-METHYLTRANSFERASE METTL16"/>
    <property type="match status" value="1"/>
</dbReference>
<dbReference type="InterPro" id="IPR010286">
    <property type="entry name" value="METTL16/RlmF"/>
</dbReference>
<reference evidence="3 4" key="1">
    <citation type="submission" date="2017-03" db="EMBL/GenBank/DDBJ databases">
        <title>Genomes of endolithic fungi from Antarctica.</title>
        <authorList>
            <person name="Coleine C."/>
            <person name="Masonjones S."/>
            <person name="Stajich J.E."/>
        </authorList>
    </citation>
    <scope>NUCLEOTIDE SEQUENCE [LARGE SCALE GENOMIC DNA]</scope>
    <source>
        <strain evidence="3 4">CCFEE 6315</strain>
    </source>
</reference>
<gene>
    <name evidence="3" type="ORF">B0A50_08758</name>
</gene>
<keyword evidence="1" id="KW-0489">Methyltransferase</keyword>
<dbReference type="GO" id="GO:0008168">
    <property type="term" value="F:methyltransferase activity"/>
    <property type="evidence" value="ECO:0007669"/>
    <property type="project" value="UniProtKB-KW"/>
</dbReference>
<name>A0A4U0TIS1_9PEZI</name>
<keyword evidence="2" id="KW-0808">Transferase</keyword>
<dbReference type="CDD" id="cd02440">
    <property type="entry name" value="AdoMet_MTases"/>
    <property type="match status" value="1"/>
</dbReference>
<comment type="caution">
    <text evidence="3">The sequence shown here is derived from an EMBL/GenBank/DDBJ whole genome shotgun (WGS) entry which is preliminary data.</text>
</comment>
<dbReference type="GO" id="GO:0005634">
    <property type="term" value="C:nucleus"/>
    <property type="evidence" value="ECO:0007669"/>
    <property type="project" value="TreeGrafter"/>
</dbReference>
<dbReference type="EMBL" id="NAJL01000109">
    <property type="protein sequence ID" value="TKA21690.1"/>
    <property type="molecule type" value="Genomic_DNA"/>
</dbReference>
<keyword evidence="4" id="KW-1185">Reference proteome</keyword>